<evidence type="ECO:0000313" key="1">
    <source>
        <dbReference type="EMBL" id="KAF7494616.1"/>
    </source>
</evidence>
<evidence type="ECO:0000313" key="3">
    <source>
        <dbReference type="Proteomes" id="UP000070412"/>
    </source>
</evidence>
<dbReference type="OMA" id="WRLKWKM"/>
<dbReference type="PANTHER" id="PTHR21435:SF1">
    <property type="entry name" value="MITOCHONDRIAL IMPORT INNER MEMBRANE TRANSLOCASE SUBUNIT TIM29"/>
    <property type="match status" value="1"/>
</dbReference>
<organism evidence="1">
    <name type="scientific">Sarcoptes scabiei</name>
    <name type="common">Itch mite</name>
    <name type="synonym">Acarus scabiei</name>
    <dbReference type="NCBI Taxonomy" id="52283"/>
    <lineage>
        <taxon>Eukaryota</taxon>
        <taxon>Metazoa</taxon>
        <taxon>Ecdysozoa</taxon>
        <taxon>Arthropoda</taxon>
        <taxon>Chelicerata</taxon>
        <taxon>Arachnida</taxon>
        <taxon>Acari</taxon>
        <taxon>Acariformes</taxon>
        <taxon>Sarcoptiformes</taxon>
        <taxon>Astigmata</taxon>
        <taxon>Psoroptidia</taxon>
        <taxon>Sarcoptoidea</taxon>
        <taxon>Sarcoptidae</taxon>
        <taxon>Sarcoptinae</taxon>
        <taxon>Sarcoptes</taxon>
    </lineage>
</organism>
<evidence type="ECO:0000313" key="2">
    <source>
        <dbReference type="EnsemblMetazoa" id="KAF7494616.1"/>
    </source>
</evidence>
<dbReference type="Proteomes" id="UP000070412">
    <property type="component" value="Unassembled WGS sequence"/>
</dbReference>
<protein>
    <submittedName>
        <fullName evidence="1 2">Uncharacterized protein</fullName>
    </submittedName>
</protein>
<dbReference type="GO" id="GO:0045039">
    <property type="term" value="P:protein insertion into mitochondrial inner membrane"/>
    <property type="evidence" value="ECO:0007669"/>
    <property type="project" value="TreeGrafter"/>
</dbReference>
<accession>A0A834RF94</accession>
<reference evidence="2" key="3">
    <citation type="submission" date="2022-06" db="UniProtKB">
        <authorList>
            <consortium name="EnsemblMetazoa"/>
        </authorList>
    </citation>
    <scope>IDENTIFICATION</scope>
</reference>
<reference evidence="3" key="1">
    <citation type="journal article" date="2020" name="PLoS Negl. Trop. Dis.">
        <title>High-quality nuclear genome for Sarcoptes scabiei-A critical resource for a neglected parasite.</title>
        <authorList>
            <person name="Korhonen P.K."/>
            <person name="Gasser R.B."/>
            <person name="Ma G."/>
            <person name="Wang T."/>
            <person name="Stroehlein A.J."/>
            <person name="Young N.D."/>
            <person name="Ang C.S."/>
            <person name="Fernando D.D."/>
            <person name="Lu H.C."/>
            <person name="Taylor S."/>
            <person name="Reynolds S.L."/>
            <person name="Mofiz E."/>
            <person name="Najaraj S.H."/>
            <person name="Gowda H."/>
            <person name="Madugundu A."/>
            <person name="Renuse S."/>
            <person name="Holt D."/>
            <person name="Pandey A."/>
            <person name="Papenfuss A.T."/>
            <person name="Fischer K."/>
        </authorList>
    </citation>
    <scope>NUCLEOTIDE SEQUENCE [LARGE SCALE GENOMIC DNA]</scope>
</reference>
<dbReference type="EMBL" id="WVUK01000052">
    <property type="protein sequence ID" value="KAF7494616.1"/>
    <property type="molecule type" value="Genomic_DNA"/>
</dbReference>
<dbReference type="EnsemblMetazoa" id="SSS_1905s_mrna">
    <property type="protein sequence ID" value="KAF7494616.1"/>
    <property type="gene ID" value="SSS_1905"/>
</dbReference>
<name>A0A834RF94_SARSC</name>
<dbReference type="InterPro" id="IPR019322">
    <property type="entry name" value="TIMM29"/>
</dbReference>
<dbReference type="OrthoDB" id="5970620at2759"/>
<reference evidence="1" key="2">
    <citation type="submission" date="2020-01" db="EMBL/GenBank/DDBJ databases">
        <authorList>
            <person name="Korhonen P.K.K."/>
            <person name="Guangxu M.G."/>
            <person name="Wang T.W."/>
            <person name="Stroehlein A.J.S."/>
            <person name="Young N.D."/>
            <person name="Ang C.-S.A."/>
            <person name="Fernando D.W.F."/>
            <person name="Lu H.L."/>
            <person name="Taylor S.T."/>
            <person name="Ehtesham M.E.M."/>
            <person name="Najaraj S.H.N."/>
            <person name="Harsha G.H.G."/>
            <person name="Madugundu A.M."/>
            <person name="Renuse S.R."/>
            <person name="Holt D.H."/>
            <person name="Pandey A.P."/>
            <person name="Papenfuss A.P."/>
            <person name="Gasser R.B.G."/>
            <person name="Fischer K.F."/>
        </authorList>
    </citation>
    <scope>NUCLEOTIDE SEQUENCE</scope>
    <source>
        <strain evidence="1">SSS_KF_BRIS2020</strain>
    </source>
</reference>
<dbReference type="Pfam" id="PF10171">
    <property type="entry name" value="Tim29"/>
    <property type="match status" value="1"/>
</dbReference>
<dbReference type="PANTHER" id="PTHR21435">
    <property type="entry name" value="MITOCHONDRIAL IMPORT INNER MEMBRANE TRANSLOCASE SUBUNIT TIM29"/>
    <property type="match status" value="1"/>
</dbReference>
<dbReference type="GO" id="GO:0042721">
    <property type="term" value="C:TIM22 mitochondrial import inner membrane insertion complex"/>
    <property type="evidence" value="ECO:0007669"/>
    <property type="project" value="InterPro"/>
</dbReference>
<gene>
    <name evidence="1" type="ORF">SSS_1905</name>
</gene>
<sequence length="187" mass="22492">MNTMASIHKFTSVLFKIPKKFTGSLIQNSINYLRNVFLDYKSVYLETVKDIKDRPFKASVIFGIISGGFYCIYDNPDEEEYQVNLIDANNRISRVADAIRNKKSCFYVHEIFQLHNQHLLRYQSFGLFSIIYRSEFPPELQLYQTQCRYLRPRWRIDFNNFIDIGFLGQYWLIENKMKEYDINEDEW</sequence>
<proteinExistence type="predicted"/>
<dbReference type="AlphaFoldDB" id="A0A834RF94"/>
<keyword evidence="3" id="KW-1185">Reference proteome</keyword>